<keyword evidence="2" id="KW-1185">Reference proteome</keyword>
<reference evidence="1 2" key="1">
    <citation type="journal article" date="2022" name="New Phytol.">
        <title>Ecological generalism drives hyperdiversity of secondary metabolite gene clusters in xylarialean endophytes.</title>
        <authorList>
            <person name="Franco M.E.E."/>
            <person name="Wisecaver J.H."/>
            <person name="Arnold A.E."/>
            <person name="Ju Y.M."/>
            <person name="Slot J.C."/>
            <person name="Ahrendt S."/>
            <person name="Moore L.P."/>
            <person name="Eastman K.E."/>
            <person name="Scott K."/>
            <person name="Konkel Z."/>
            <person name="Mondo S.J."/>
            <person name="Kuo A."/>
            <person name="Hayes R.D."/>
            <person name="Haridas S."/>
            <person name="Andreopoulos B."/>
            <person name="Riley R."/>
            <person name="LaButti K."/>
            <person name="Pangilinan J."/>
            <person name="Lipzen A."/>
            <person name="Amirebrahimi M."/>
            <person name="Yan J."/>
            <person name="Adam C."/>
            <person name="Keymanesh K."/>
            <person name="Ng V."/>
            <person name="Louie K."/>
            <person name="Northen T."/>
            <person name="Drula E."/>
            <person name="Henrissat B."/>
            <person name="Hsieh H.M."/>
            <person name="Youens-Clark K."/>
            <person name="Lutzoni F."/>
            <person name="Miadlikowska J."/>
            <person name="Eastwood D.C."/>
            <person name="Hamelin R.C."/>
            <person name="Grigoriev I.V."/>
            <person name="U'Ren J.M."/>
        </authorList>
    </citation>
    <scope>NUCLEOTIDE SEQUENCE [LARGE SCALE GENOMIC DNA]</scope>
    <source>
        <strain evidence="1 2">CBS 119005</strain>
    </source>
</reference>
<dbReference type="Proteomes" id="UP001497700">
    <property type="component" value="Unassembled WGS sequence"/>
</dbReference>
<proteinExistence type="predicted"/>
<dbReference type="EMBL" id="MU393665">
    <property type="protein sequence ID" value="KAI4859006.1"/>
    <property type="molecule type" value="Genomic_DNA"/>
</dbReference>
<accession>A0ACB9YIE6</accession>
<evidence type="ECO:0000313" key="2">
    <source>
        <dbReference type="Proteomes" id="UP001497700"/>
    </source>
</evidence>
<evidence type="ECO:0000313" key="1">
    <source>
        <dbReference type="EMBL" id="KAI4859006.1"/>
    </source>
</evidence>
<organism evidence="1 2">
    <name type="scientific">Hypoxylon rubiginosum</name>
    <dbReference type="NCBI Taxonomy" id="110542"/>
    <lineage>
        <taxon>Eukaryota</taxon>
        <taxon>Fungi</taxon>
        <taxon>Dikarya</taxon>
        <taxon>Ascomycota</taxon>
        <taxon>Pezizomycotina</taxon>
        <taxon>Sordariomycetes</taxon>
        <taxon>Xylariomycetidae</taxon>
        <taxon>Xylariales</taxon>
        <taxon>Hypoxylaceae</taxon>
        <taxon>Hypoxylon</taxon>
    </lineage>
</organism>
<name>A0ACB9YIE6_9PEZI</name>
<gene>
    <name evidence="1" type="ORF">F4820DRAFT_189503</name>
</gene>
<sequence>MDINSIPALEPPENVEPNFVNPPTLMRAVIGTSVTVLTLSFLFVFARMFVKIHIVRDHHIEDWLSYFALAGLATYTAILIYIENYGFARHQWDVSVAQFMHIMYYLSVLYCIYSPVTMAAKLSVLFQIKRIFTTGARDIVYWVIIASIVANSIFYTGLFFSYVFQCWPRERIWDMNVPGNCISATSSNLVSGILNLISDIEALLLPAWAIWHLKMSIKQKLAAFAVFGVGSIACFIGSVGIYLRVEVLEKSDFTWICTQAALLVISEICIVIIVGCLPMLPRLYHYQRRRSRSGAISADKGSLKNDSHEPSSLAQSNRSSGTRDNMKKHNTLGGSLAKYMSPGVTAGITTLATRTSDEEQFELRDYAAYVGQASGSNRSVNRTEGIWKTTVVEQTSSTS</sequence>
<comment type="caution">
    <text evidence="1">The sequence shown here is derived from an EMBL/GenBank/DDBJ whole genome shotgun (WGS) entry which is preliminary data.</text>
</comment>
<protein>
    <submittedName>
        <fullName evidence="1">Uncharacterized protein</fullName>
    </submittedName>
</protein>